<dbReference type="GO" id="GO:0008237">
    <property type="term" value="F:metallopeptidase activity"/>
    <property type="evidence" value="ECO:0007669"/>
    <property type="project" value="UniProtKB-KW"/>
</dbReference>
<dbReference type="Gene3D" id="1.10.287.470">
    <property type="entry name" value="Helix hairpin bin"/>
    <property type="match status" value="1"/>
</dbReference>
<gene>
    <name evidence="2" type="ORF">J2X05_002978</name>
</gene>
<keyword evidence="1" id="KW-1133">Transmembrane helix</keyword>
<feature type="transmembrane region" description="Helical" evidence="1">
    <location>
        <begin position="263"/>
        <end position="283"/>
    </location>
</feature>
<protein>
    <submittedName>
        <fullName evidence="2">Peptide zinc metalloprotease protein</fullName>
    </submittedName>
</protein>
<dbReference type="Gene3D" id="1.10.10.1150">
    <property type="entry name" value="Coenzyme PQQ synthesis protein D (PqqD)"/>
    <property type="match status" value="1"/>
</dbReference>
<feature type="transmembrane region" description="Helical" evidence="1">
    <location>
        <begin position="397"/>
        <end position="415"/>
    </location>
</feature>
<evidence type="ECO:0000256" key="1">
    <source>
        <dbReference type="SAM" id="Phobius"/>
    </source>
</evidence>
<feature type="transmembrane region" description="Helical" evidence="1">
    <location>
        <begin position="365"/>
        <end position="391"/>
    </location>
</feature>
<keyword evidence="2" id="KW-0645">Protease</keyword>
<name>A0ABU1V0P0_9GAMM</name>
<dbReference type="EMBL" id="JAVDVX010000005">
    <property type="protein sequence ID" value="MDR7090952.1"/>
    <property type="molecule type" value="Genomic_DNA"/>
</dbReference>
<keyword evidence="1" id="KW-0812">Transmembrane</keyword>
<dbReference type="InterPro" id="IPR041881">
    <property type="entry name" value="PqqD_sf"/>
</dbReference>
<keyword evidence="1" id="KW-0472">Membrane</keyword>
<reference evidence="2 3" key="1">
    <citation type="submission" date="2023-07" db="EMBL/GenBank/DDBJ databases">
        <title>Sorghum-associated microbial communities from plants grown in Nebraska, USA.</title>
        <authorList>
            <person name="Schachtman D."/>
        </authorList>
    </citation>
    <scope>NUCLEOTIDE SEQUENCE [LARGE SCALE GENOMIC DNA]</scope>
    <source>
        <strain evidence="2 3">BE190</strain>
    </source>
</reference>
<accession>A0ABU1V0P0</accession>
<dbReference type="PANTHER" id="PTHR13325">
    <property type="entry name" value="PROTEASE M50 MEMBRANE-BOUND TRANSCRIPTION FACTOR SITE 2 PROTEASE"/>
    <property type="match status" value="1"/>
</dbReference>
<sequence>MTESQASNSNPVWQRLESLRPSLPRHIHIQRRDYNGERWYILQDKSNGRFHRLTPSAWRLISAMDGRNSLSQVLASAAHAEFYAAEDEIPTRDDLIHLLQYLHVADLLVCDLPPNTQELFARREQKKQQRWLRLLMNPLTWNIPLGNPDRLLDKLMPVARLLASRPMGIVWLLVVGYALLQVGVHWTQLTQGHLDRVLSPSNLFLLWLTYPCFKVLHELGHGLFTKVWGGQVNDCGLVFVVGTPLPYVDASAATGFQSKRQRLMVGAAGMAVELFLAALALLLWLQLPNGFLRDFLYNIIILGGVSTLFFNGNPLMRFDGYHLLTDAFDLPNLATRANQQFSYLLRRYAYGLSGVFSPAVNYREAVLLTGYSVAAFAYRLFMLFFIILLVANYFPTLGLVIGCWLLFFQLLWPALKALNYLMSDKQIASKRARALGVTGAGVALAILLLVAVPMPMSTSVEAVLWLPDEARVKVESSGEVAQLLVVDGTTVEQGQELVRLHNPVLMANLAVQQAHLREYEARYQQAWVEDRAQAQLFEQDINAIKAEIELLQSRVVNLVVRSPSSGIFRITRQYHLPGSFLRQGDEFALIEKPDSVRVRAALLQDEIGLVRQATAGVSIKFASNPLQSIKAEMAQDIPVATRELPSQVLGAQGGGRLAVDSTHPSGTRVKEEVFLLDLALNDFVQSGRYGERAYVRFQHPAEPLAAQWYRALQQLFIRHFS</sequence>
<feature type="transmembrane region" description="Helical" evidence="1">
    <location>
        <begin position="168"/>
        <end position="186"/>
    </location>
</feature>
<feature type="transmembrane region" description="Helical" evidence="1">
    <location>
        <begin position="295"/>
        <end position="312"/>
    </location>
</feature>
<feature type="transmembrane region" description="Helical" evidence="1">
    <location>
        <begin position="435"/>
        <end position="454"/>
    </location>
</feature>
<dbReference type="InterPro" id="IPR001193">
    <property type="entry name" value="MBTPS2"/>
</dbReference>
<dbReference type="Gene3D" id="2.40.50.100">
    <property type="match status" value="1"/>
</dbReference>
<dbReference type="Proteomes" id="UP001253595">
    <property type="component" value="Unassembled WGS sequence"/>
</dbReference>
<organism evidence="2 3">
    <name type="scientific">Cellvibrio fibrivorans</name>
    <dbReference type="NCBI Taxonomy" id="126350"/>
    <lineage>
        <taxon>Bacteria</taxon>
        <taxon>Pseudomonadati</taxon>
        <taxon>Pseudomonadota</taxon>
        <taxon>Gammaproteobacteria</taxon>
        <taxon>Cellvibrionales</taxon>
        <taxon>Cellvibrionaceae</taxon>
        <taxon>Cellvibrio</taxon>
    </lineage>
</organism>
<evidence type="ECO:0000313" key="3">
    <source>
        <dbReference type="Proteomes" id="UP001253595"/>
    </source>
</evidence>
<evidence type="ECO:0000313" key="2">
    <source>
        <dbReference type="EMBL" id="MDR7090952.1"/>
    </source>
</evidence>
<keyword evidence="3" id="KW-1185">Reference proteome</keyword>
<dbReference type="RefSeq" id="WP_310073688.1">
    <property type="nucleotide sequence ID" value="NZ_JAVDVX010000005.1"/>
</dbReference>
<keyword evidence="2" id="KW-0378">Hydrolase</keyword>
<proteinExistence type="predicted"/>
<keyword evidence="2" id="KW-0482">Metalloprotease</keyword>
<dbReference type="SUPFAM" id="SSF111369">
    <property type="entry name" value="HlyD-like secretion proteins"/>
    <property type="match status" value="1"/>
</dbReference>
<comment type="caution">
    <text evidence="2">The sequence shown here is derived from an EMBL/GenBank/DDBJ whole genome shotgun (WGS) entry which is preliminary data.</text>
</comment>
<dbReference type="PANTHER" id="PTHR13325:SF3">
    <property type="entry name" value="MEMBRANE-BOUND TRANSCRIPTION FACTOR SITE-2 PROTEASE"/>
    <property type="match status" value="1"/>
</dbReference>